<dbReference type="AlphaFoldDB" id="A0A225WV99"/>
<proteinExistence type="predicted"/>
<organism evidence="2 3">
    <name type="scientific">Phytophthora megakarya</name>
    <dbReference type="NCBI Taxonomy" id="4795"/>
    <lineage>
        <taxon>Eukaryota</taxon>
        <taxon>Sar</taxon>
        <taxon>Stramenopiles</taxon>
        <taxon>Oomycota</taxon>
        <taxon>Peronosporomycetes</taxon>
        <taxon>Peronosporales</taxon>
        <taxon>Peronosporaceae</taxon>
        <taxon>Phytophthora</taxon>
    </lineage>
</organism>
<keyword evidence="1" id="KW-0472">Membrane</keyword>
<feature type="transmembrane region" description="Helical" evidence="1">
    <location>
        <begin position="20"/>
        <end position="39"/>
    </location>
</feature>
<keyword evidence="3" id="KW-1185">Reference proteome</keyword>
<dbReference type="Proteomes" id="UP000198211">
    <property type="component" value="Unassembled WGS sequence"/>
</dbReference>
<name>A0A225WV99_9STRA</name>
<accession>A0A225WV99</accession>
<feature type="transmembrane region" description="Helical" evidence="1">
    <location>
        <begin position="87"/>
        <end position="107"/>
    </location>
</feature>
<evidence type="ECO:0000256" key="1">
    <source>
        <dbReference type="SAM" id="Phobius"/>
    </source>
</evidence>
<protein>
    <submittedName>
        <fullName evidence="2">Uncharacterized protein</fullName>
    </submittedName>
</protein>
<dbReference type="EMBL" id="NBNE01000268">
    <property type="protein sequence ID" value="OWZ20998.1"/>
    <property type="molecule type" value="Genomic_DNA"/>
</dbReference>
<keyword evidence="1" id="KW-1133">Transmembrane helix</keyword>
<dbReference type="STRING" id="4795.A0A225WV99"/>
<reference evidence="3" key="1">
    <citation type="submission" date="2017-03" db="EMBL/GenBank/DDBJ databases">
        <title>Phytopthora megakarya and P. palmivora, two closely related causual agents of cacao black pod achieved similar genome size and gene model numbers by different mechanisms.</title>
        <authorList>
            <person name="Ali S."/>
            <person name="Shao J."/>
            <person name="Larry D.J."/>
            <person name="Kronmiller B."/>
            <person name="Shen D."/>
            <person name="Strem M.D."/>
            <person name="Melnick R.L."/>
            <person name="Guiltinan M.J."/>
            <person name="Tyler B.M."/>
            <person name="Meinhardt L.W."/>
            <person name="Bailey B.A."/>
        </authorList>
    </citation>
    <scope>NUCLEOTIDE SEQUENCE [LARGE SCALE GENOMIC DNA]</scope>
    <source>
        <strain evidence="3">zdho120</strain>
    </source>
</reference>
<keyword evidence="1" id="KW-0812">Transmembrane</keyword>
<dbReference type="OrthoDB" id="135968at2759"/>
<gene>
    <name evidence="2" type="ORF">PHMEG_0004519</name>
</gene>
<sequence>MKRESETFVSKALTICMHPLLLLTIAKMLHSCVCCGYLFGRASALTLLRKANLSIGVYAIFFVRFVRVKTSEERGLSLFSDTYFAKYPLLAIALALIPQISSTAYLLG</sequence>
<comment type="caution">
    <text evidence="2">The sequence shown here is derived from an EMBL/GenBank/DDBJ whole genome shotgun (WGS) entry which is preliminary data.</text>
</comment>
<evidence type="ECO:0000313" key="2">
    <source>
        <dbReference type="EMBL" id="OWZ20998.1"/>
    </source>
</evidence>
<feature type="transmembrane region" description="Helical" evidence="1">
    <location>
        <begin position="51"/>
        <end position="67"/>
    </location>
</feature>
<evidence type="ECO:0000313" key="3">
    <source>
        <dbReference type="Proteomes" id="UP000198211"/>
    </source>
</evidence>